<dbReference type="GO" id="GO:0003677">
    <property type="term" value="F:DNA binding"/>
    <property type="evidence" value="ECO:0007669"/>
    <property type="project" value="UniProtKB-KW"/>
</dbReference>
<organism evidence="3 4">
    <name type="scientific">Nocardioides guangzhouensis</name>
    <dbReference type="NCBI Taxonomy" id="2497878"/>
    <lineage>
        <taxon>Bacteria</taxon>
        <taxon>Bacillati</taxon>
        <taxon>Actinomycetota</taxon>
        <taxon>Actinomycetes</taxon>
        <taxon>Propionibacteriales</taxon>
        <taxon>Nocardioidaceae</taxon>
        <taxon>Nocardioides</taxon>
    </lineage>
</organism>
<dbReference type="Gene3D" id="1.10.10.10">
    <property type="entry name" value="Winged helix-like DNA-binding domain superfamily/Winged helix DNA-binding domain"/>
    <property type="match status" value="1"/>
</dbReference>
<dbReference type="SUPFAM" id="SSF48452">
    <property type="entry name" value="TPR-like"/>
    <property type="match status" value="2"/>
</dbReference>
<dbReference type="InterPro" id="IPR011990">
    <property type="entry name" value="TPR-like_helical_dom_sf"/>
</dbReference>
<evidence type="ECO:0000259" key="2">
    <source>
        <dbReference type="PROSITE" id="PS50043"/>
    </source>
</evidence>
<dbReference type="Pfam" id="PF00196">
    <property type="entry name" value="GerE"/>
    <property type="match status" value="1"/>
</dbReference>
<dbReference type="PROSITE" id="PS50043">
    <property type="entry name" value="HTH_LUXR_2"/>
    <property type="match status" value="1"/>
</dbReference>
<dbReference type="InterPro" id="IPR000792">
    <property type="entry name" value="Tscrpt_reg_LuxR_C"/>
</dbReference>
<reference evidence="3 4" key="1">
    <citation type="submission" date="2019-01" db="EMBL/GenBank/DDBJ databases">
        <title>Nocardioides guangzhouensis sp. nov., an actinobacterium isolated from soil.</title>
        <authorList>
            <person name="Fu Y."/>
            <person name="Cai Y."/>
            <person name="Lin Z."/>
            <person name="Chen P."/>
        </authorList>
    </citation>
    <scope>NUCLEOTIDE SEQUENCE [LARGE SCALE GENOMIC DNA]</scope>
    <source>
        <strain evidence="3 4">130</strain>
    </source>
</reference>
<name>A0A4Q4ZGF2_9ACTN</name>
<dbReference type="InterPro" id="IPR039420">
    <property type="entry name" value="WalR-like"/>
</dbReference>
<protein>
    <submittedName>
        <fullName evidence="3">LuxR family transcriptional regulator</fullName>
    </submittedName>
</protein>
<feature type="domain" description="HTH luxR-type" evidence="2">
    <location>
        <begin position="473"/>
        <end position="538"/>
    </location>
</feature>
<dbReference type="Proteomes" id="UP000295198">
    <property type="component" value="Unassembled WGS sequence"/>
</dbReference>
<dbReference type="SMART" id="SM00421">
    <property type="entry name" value="HTH_LUXR"/>
    <property type="match status" value="1"/>
</dbReference>
<proteinExistence type="predicted"/>
<evidence type="ECO:0000256" key="1">
    <source>
        <dbReference type="ARBA" id="ARBA00023125"/>
    </source>
</evidence>
<dbReference type="OrthoDB" id="27092at2"/>
<keyword evidence="1" id="KW-0238">DNA-binding</keyword>
<dbReference type="Gene3D" id="1.25.40.10">
    <property type="entry name" value="Tetratricopeptide repeat domain"/>
    <property type="match status" value="1"/>
</dbReference>
<accession>A0A4Q4ZGF2</accession>
<comment type="caution">
    <text evidence="3">The sequence shown here is derived from an EMBL/GenBank/DDBJ whole genome shotgun (WGS) entry which is preliminary data.</text>
</comment>
<keyword evidence="4" id="KW-1185">Reference proteome</keyword>
<dbReference type="SUPFAM" id="SSF46894">
    <property type="entry name" value="C-terminal effector domain of the bipartite response regulators"/>
    <property type="match status" value="1"/>
</dbReference>
<sequence length="540" mass="56874">MGVLDDLRQAREDYERGDLRAAFAGWSSADPGALDTRTLVDLANTALLIGDNDSAQAAMRTAFDRHLTDGEFGPAVRCAFYLAIRAGTSGDQAQAGAWAGRAGAILDDHPALGERGYLTFLRVYGHVMAGDFEGAGRLAAEAASIGREHGDPELLALGLVGIGRAGLYSGRVSEAMAAFDEAMLNLAEPEVSPVTAGFVYCSMIEACQEISDFGRAAEWTGVLQRWCERRPGLVAFTGQCAVHRGQLMRARGAWDEALDELAQARRRYVETGAAGAVGVADYETGEVHRLRGAHEAAEAAYQHAGDAGFDPQPGLALLWLAQGRTQASVAAVRRLLAEATDPVHRSRVLPAAVEVLVTADQREEARTLAGELDTLATSFGCPALQAAAAQAAGLVELATDPAGALPYLRKAGSLWSGVEDPYAAARVRVLTGRALAALGDEDSARRELESAERTFASLGATPDASAVRRLLEPGAAPDGLTPREVEVLRLVASGRSNGQIADELVLSEKTVARHLSNIFTKIGVGSRTAAAAYAYERGLA</sequence>
<evidence type="ECO:0000313" key="3">
    <source>
        <dbReference type="EMBL" id="RYP86825.1"/>
    </source>
</evidence>
<dbReference type="AlphaFoldDB" id="A0A4Q4ZGF2"/>
<dbReference type="CDD" id="cd06170">
    <property type="entry name" value="LuxR_C_like"/>
    <property type="match status" value="1"/>
</dbReference>
<evidence type="ECO:0000313" key="4">
    <source>
        <dbReference type="Proteomes" id="UP000295198"/>
    </source>
</evidence>
<dbReference type="PANTHER" id="PTHR43214">
    <property type="entry name" value="TWO-COMPONENT RESPONSE REGULATOR"/>
    <property type="match status" value="1"/>
</dbReference>
<dbReference type="PRINTS" id="PR00038">
    <property type="entry name" value="HTHLUXR"/>
</dbReference>
<gene>
    <name evidence="3" type="ORF">EKO23_07560</name>
</gene>
<dbReference type="PROSITE" id="PS00622">
    <property type="entry name" value="HTH_LUXR_1"/>
    <property type="match status" value="1"/>
</dbReference>
<dbReference type="RefSeq" id="WP_134715831.1">
    <property type="nucleotide sequence ID" value="NZ_SDKM01000009.1"/>
</dbReference>
<dbReference type="PANTHER" id="PTHR43214:SF43">
    <property type="entry name" value="TWO-COMPONENT RESPONSE REGULATOR"/>
    <property type="match status" value="1"/>
</dbReference>
<dbReference type="EMBL" id="SDKM01000009">
    <property type="protein sequence ID" value="RYP86825.1"/>
    <property type="molecule type" value="Genomic_DNA"/>
</dbReference>
<dbReference type="InterPro" id="IPR036388">
    <property type="entry name" value="WH-like_DNA-bd_sf"/>
</dbReference>
<dbReference type="GO" id="GO:0006355">
    <property type="term" value="P:regulation of DNA-templated transcription"/>
    <property type="evidence" value="ECO:0007669"/>
    <property type="project" value="InterPro"/>
</dbReference>
<dbReference type="InterPro" id="IPR016032">
    <property type="entry name" value="Sig_transdc_resp-reg_C-effctor"/>
</dbReference>